<feature type="transmembrane region" description="Helical" evidence="9">
    <location>
        <begin position="155"/>
        <end position="174"/>
    </location>
</feature>
<dbReference type="PANTHER" id="PTHR11403">
    <property type="entry name" value="CYTOCHROME C OXIDASE SUBUNIT III"/>
    <property type="match status" value="1"/>
</dbReference>
<dbReference type="SUPFAM" id="SSF81452">
    <property type="entry name" value="Cytochrome c oxidase subunit III-like"/>
    <property type="match status" value="1"/>
</dbReference>
<name>S0DG96_9ASCI</name>
<keyword evidence="6 9" id="KW-1133">Transmembrane helix</keyword>
<dbReference type="Gene3D" id="1.20.120.80">
    <property type="entry name" value="Cytochrome c oxidase, subunit III, four-helix bundle"/>
    <property type="match status" value="1"/>
</dbReference>
<comment type="subcellular location">
    <subcellularLocation>
        <location evidence="1">Membrane</location>
        <topology evidence="1">Multi-pass membrane protein</topology>
    </subcellularLocation>
</comment>
<feature type="transmembrane region" description="Helical" evidence="9">
    <location>
        <begin position="12"/>
        <end position="32"/>
    </location>
</feature>
<keyword evidence="7 9" id="KW-0472">Membrane</keyword>
<dbReference type="CDD" id="cd01665">
    <property type="entry name" value="Cyt_c_Oxidase_III"/>
    <property type="match status" value="1"/>
</dbReference>
<accession>S0DG96</accession>
<feature type="domain" description="Heme-copper oxidase subunit III family profile" evidence="10">
    <location>
        <begin position="3"/>
        <end position="253"/>
    </location>
</feature>
<evidence type="ECO:0000313" key="11">
    <source>
        <dbReference type="EMBL" id="CCO25792.1"/>
    </source>
</evidence>
<dbReference type="Gene3D" id="1.10.287.70">
    <property type="match status" value="1"/>
</dbReference>
<keyword evidence="5" id="KW-1278">Translocase</keyword>
<gene>
    <name evidence="11" type="primary">cox3</name>
</gene>
<evidence type="ECO:0000256" key="5">
    <source>
        <dbReference type="ARBA" id="ARBA00022967"/>
    </source>
</evidence>
<protein>
    <recommendedName>
        <fullName evidence="3 8">Cytochrome c oxidase subunit 3</fullName>
    </recommendedName>
</protein>
<evidence type="ECO:0000256" key="4">
    <source>
        <dbReference type="ARBA" id="ARBA00022692"/>
    </source>
</evidence>
<evidence type="ECO:0000259" key="10">
    <source>
        <dbReference type="PROSITE" id="PS50253"/>
    </source>
</evidence>
<dbReference type="GO" id="GO:0006123">
    <property type="term" value="P:mitochondrial electron transport, cytochrome c to oxygen"/>
    <property type="evidence" value="ECO:0007669"/>
    <property type="project" value="TreeGrafter"/>
</dbReference>
<feature type="transmembrane region" description="Helical" evidence="9">
    <location>
        <begin position="121"/>
        <end position="143"/>
    </location>
</feature>
<comment type="function">
    <text evidence="8">Component of the cytochrome c oxidase, the last enzyme in the mitochondrial electron transport chain which drives oxidative phosphorylation. The respiratory chain contains 3 multisubunit complexes succinate dehydrogenase (complex II, CII), ubiquinol-cytochrome c oxidoreductase (cytochrome b-c1 complex, complex III, CIII) and cytochrome c oxidase (complex IV, CIV), that cooperate to transfer electrons derived from NADH and succinate to molecular oxygen, creating an electrochemical gradient over the inner membrane that drives transmembrane transport and the ATP synthase. Cytochrome c oxidase is the component of the respiratory chain that catalyzes the reduction of oxygen to water. Electrons originating from reduced cytochrome c in the intermembrane space (IMS) are transferred via the dinuclear copper A center (CU(A)) of subunit 2 and heme A of subunit 1 to the active site in subunit 1, a binuclear center (BNC) formed by heme A3 and copper B (CU(B)). The BNC reduces molecular oxygen to 2 water molecules using 4 electrons from cytochrome c in the IMS and 4 protons from the mitochondrial matrix.</text>
</comment>
<organism evidence="11">
    <name type="scientific">Rhodosoma turcicum</name>
    <dbReference type="NCBI Taxonomy" id="1256665"/>
    <lineage>
        <taxon>Eukaryota</taxon>
        <taxon>Metazoa</taxon>
        <taxon>Chordata</taxon>
        <taxon>Tunicata</taxon>
        <taxon>Ascidiacea</taxon>
        <taxon>Phlebobranchia</taxon>
        <taxon>Corellidae</taxon>
        <taxon>Rhodosoma</taxon>
    </lineage>
</organism>
<dbReference type="GO" id="GO:0016020">
    <property type="term" value="C:membrane"/>
    <property type="evidence" value="ECO:0007669"/>
    <property type="project" value="UniProtKB-SubCell"/>
</dbReference>
<dbReference type="InterPro" id="IPR013833">
    <property type="entry name" value="Cyt_c_oxidase_su3_a-hlx"/>
</dbReference>
<dbReference type="PROSITE" id="PS51257">
    <property type="entry name" value="PROKAR_LIPOPROTEIN"/>
    <property type="match status" value="1"/>
</dbReference>
<dbReference type="RefSeq" id="YP_008083013.1">
    <property type="nucleotide sequence ID" value="NC_021468.1"/>
</dbReference>
<evidence type="ECO:0000256" key="3">
    <source>
        <dbReference type="ARBA" id="ARBA00015944"/>
    </source>
</evidence>
<dbReference type="InterPro" id="IPR000298">
    <property type="entry name" value="Cyt_c_oxidase-like_su3"/>
</dbReference>
<keyword evidence="4 8" id="KW-0812">Transmembrane</keyword>
<evidence type="ECO:0000256" key="9">
    <source>
        <dbReference type="SAM" id="Phobius"/>
    </source>
</evidence>
<evidence type="ECO:0000256" key="7">
    <source>
        <dbReference type="ARBA" id="ARBA00023136"/>
    </source>
</evidence>
<keyword evidence="8 11" id="KW-0496">Mitochondrion</keyword>
<dbReference type="AlphaFoldDB" id="S0DG96"/>
<dbReference type="PROSITE" id="PS50253">
    <property type="entry name" value="COX3"/>
    <property type="match status" value="1"/>
</dbReference>
<dbReference type="GO" id="GO:0004129">
    <property type="term" value="F:cytochrome-c oxidase activity"/>
    <property type="evidence" value="ECO:0007669"/>
    <property type="project" value="InterPro"/>
</dbReference>
<dbReference type="EMBL" id="HF548560">
    <property type="protein sequence ID" value="CCO25792.1"/>
    <property type="molecule type" value="Genomic_DNA"/>
</dbReference>
<dbReference type="Pfam" id="PF00510">
    <property type="entry name" value="COX3"/>
    <property type="match status" value="1"/>
</dbReference>
<dbReference type="CTD" id="4514"/>
<reference evidence="11" key="1">
    <citation type="journal article" date="2013" name="Genome Biol. Evol.">
        <title>Deep Sequencing of Mixed Total DNA without Barcodes Allows Efficient Assembly of Highly Plastic Ascidian Mitochondrial Genomes.</title>
        <authorList>
            <person name="Rubinstein N."/>
            <person name="Feldstein T."/>
            <person name="Shenkar N."/>
            <person name="Botero Castro F."/>
            <person name="Griggio F."/>
            <person name="Mastrototaro F."/>
            <person name="Delsuc F."/>
            <person name="Douzery E.J.P."/>
            <person name="Gissi C."/>
            <person name="Huchon D."/>
        </authorList>
    </citation>
    <scope>NUCLEOTIDE SEQUENCE</scope>
    <source>
        <tissue evidence="11">Gonads</tissue>
    </source>
</reference>
<feature type="transmembrane region" description="Helical" evidence="9">
    <location>
        <begin position="78"/>
        <end position="101"/>
    </location>
</feature>
<dbReference type="InterPro" id="IPR033945">
    <property type="entry name" value="Cyt_c_oxase_su3_dom"/>
</dbReference>
<evidence type="ECO:0000256" key="6">
    <source>
        <dbReference type="ARBA" id="ARBA00022989"/>
    </source>
</evidence>
<dbReference type="InterPro" id="IPR035973">
    <property type="entry name" value="Cyt_c_oxidase_su3-like_sf"/>
</dbReference>
<feature type="transmembrane region" description="Helical" evidence="9">
    <location>
        <begin position="38"/>
        <end position="57"/>
    </location>
</feature>
<sequence>MLRNTPFHLVDASPWPLAGGLSCFILVTGLLAMMHEHVFDYLFIGLVSLGLVMFLWWRDVARESTYLGFHHKEVQRGILLGMMWFITSEVFFFFGFFWTFYDYALSNEENPPVGIEAMDPLSVPLLNTVVLLSSGITVTWSHYNILTGLSGKMGLFFTMFLGFFFVCLQGFEYYECSFNISDSSYGSIFFMATGFHGFHVIVGSLFLLVSFCRMVLGHFNSSHHVGYECSIWYWHFVDVVWVYLYFGVYGWGSLY</sequence>
<dbReference type="PANTHER" id="PTHR11403:SF7">
    <property type="entry name" value="CYTOCHROME C OXIDASE SUBUNIT 3"/>
    <property type="match status" value="1"/>
</dbReference>
<geneLocation type="mitochondrion" evidence="11"/>
<dbReference type="InterPro" id="IPR024791">
    <property type="entry name" value="Cyt_c/ubiquinol_Oxase_su3"/>
</dbReference>
<comment type="similarity">
    <text evidence="2 8">Belongs to the cytochrome c oxidase subunit 3 family.</text>
</comment>
<feature type="transmembrane region" description="Helical" evidence="9">
    <location>
        <begin position="232"/>
        <end position="252"/>
    </location>
</feature>
<dbReference type="GeneID" id="16191583"/>
<evidence type="ECO:0000256" key="8">
    <source>
        <dbReference type="RuleBase" id="RU003375"/>
    </source>
</evidence>
<feature type="transmembrane region" description="Helical" evidence="9">
    <location>
        <begin position="186"/>
        <end position="211"/>
    </location>
</feature>
<dbReference type="GO" id="GO:0005739">
    <property type="term" value="C:mitochondrion"/>
    <property type="evidence" value="ECO:0007669"/>
    <property type="project" value="TreeGrafter"/>
</dbReference>
<evidence type="ECO:0000256" key="1">
    <source>
        <dbReference type="ARBA" id="ARBA00004141"/>
    </source>
</evidence>
<evidence type="ECO:0000256" key="2">
    <source>
        <dbReference type="ARBA" id="ARBA00010581"/>
    </source>
</evidence>
<proteinExistence type="inferred from homology"/>